<sequence length="57" mass="6114">MKHDPALSPSAVRQRAAAHRAMALAALRADSSLSVRLKRYSAAMARARALEAQEVAL</sequence>
<gene>
    <name evidence="1" type="ORF">SAMN04244572_04195</name>
</gene>
<reference evidence="1 2" key="1">
    <citation type="submission" date="2016-10" db="EMBL/GenBank/DDBJ databases">
        <authorList>
            <person name="de Groot N.N."/>
        </authorList>
    </citation>
    <scope>NUCLEOTIDE SEQUENCE [LARGE SCALE GENOMIC DNA]</scope>
    <source>
        <strain evidence="1 2">DSM 373</strain>
    </source>
</reference>
<evidence type="ECO:0000313" key="1">
    <source>
        <dbReference type="EMBL" id="SEJ48720.1"/>
    </source>
</evidence>
<dbReference type="RefSeq" id="WP_170849443.1">
    <property type="nucleotide sequence ID" value="NZ_FNYQ01000115.1"/>
</dbReference>
<accession>A0A1H6ZGQ5</accession>
<dbReference type="AlphaFoldDB" id="A0A1H6ZGQ5"/>
<name>A0A1H6ZGQ5_9GAMM</name>
<dbReference type="EMBL" id="FNYQ01000115">
    <property type="protein sequence ID" value="SEJ48720.1"/>
    <property type="molecule type" value="Genomic_DNA"/>
</dbReference>
<organism evidence="1 2">
    <name type="scientific">Azotobacter beijerinckii</name>
    <dbReference type="NCBI Taxonomy" id="170623"/>
    <lineage>
        <taxon>Bacteria</taxon>
        <taxon>Pseudomonadati</taxon>
        <taxon>Pseudomonadota</taxon>
        <taxon>Gammaproteobacteria</taxon>
        <taxon>Pseudomonadales</taxon>
        <taxon>Pseudomonadaceae</taxon>
        <taxon>Azotobacter</taxon>
    </lineage>
</organism>
<evidence type="ECO:0000313" key="2">
    <source>
        <dbReference type="Proteomes" id="UP000199250"/>
    </source>
</evidence>
<protein>
    <submittedName>
        <fullName evidence="1">Uncharacterized protein</fullName>
    </submittedName>
</protein>
<dbReference type="Proteomes" id="UP000199250">
    <property type="component" value="Unassembled WGS sequence"/>
</dbReference>
<proteinExistence type="predicted"/>